<name>A0A512C2Z9_9HYPH</name>
<proteinExistence type="predicted"/>
<dbReference type="RefSeq" id="WP_114186322.1">
    <property type="nucleotide sequence ID" value="NZ_BJYU01000212.1"/>
</dbReference>
<protein>
    <recommendedName>
        <fullName evidence="2">Plasmid pRiA4b Orf3-like domain-containing protein</fullName>
    </recommendedName>
</protein>
<evidence type="ECO:0000313" key="3">
    <source>
        <dbReference type="EMBL" id="GEO18585.1"/>
    </source>
</evidence>
<dbReference type="Proteomes" id="UP000321085">
    <property type="component" value="Unassembled WGS sequence"/>
</dbReference>
<gene>
    <name evidence="3" type="ORF">MAE02_62810</name>
</gene>
<dbReference type="SUPFAM" id="SSF159941">
    <property type="entry name" value="MM3350-like"/>
    <property type="match status" value="1"/>
</dbReference>
<organism evidence="3 4">
    <name type="scientific">Microvirga aerophila</name>
    <dbReference type="NCBI Taxonomy" id="670291"/>
    <lineage>
        <taxon>Bacteria</taxon>
        <taxon>Pseudomonadati</taxon>
        <taxon>Pseudomonadota</taxon>
        <taxon>Alphaproteobacteria</taxon>
        <taxon>Hyphomicrobiales</taxon>
        <taxon>Methylobacteriaceae</taxon>
        <taxon>Microvirga</taxon>
    </lineage>
</organism>
<feature type="region of interest" description="Disordered" evidence="1">
    <location>
        <begin position="134"/>
        <end position="160"/>
    </location>
</feature>
<keyword evidence="4" id="KW-1185">Reference proteome</keyword>
<dbReference type="Gene3D" id="3.10.290.30">
    <property type="entry name" value="MM3350-like"/>
    <property type="match status" value="1"/>
</dbReference>
<dbReference type="Pfam" id="PF07929">
    <property type="entry name" value="PRiA4_ORF3"/>
    <property type="match status" value="1"/>
</dbReference>
<feature type="domain" description="Plasmid pRiA4b Orf3-like" evidence="2">
    <location>
        <begin position="9"/>
        <end position="138"/>
    </location>
</feature>
<accession>A0A512C2Z9</accession>
<evidence type="ECO:0000313" key="4">
    <source>
        <dbReference type="Proteomes" id="UP000321085"/>
    </source>
</evidence>
<evidence type="ECO:0000259" key="2">
    <source>
        <dbReference type="Pfam" id="PF07929"/>
    </source>
</evidence>
<comment type="caution">
    <text evidence="3">The sequence shown here is derived from an EMBL/GenBank/DDBJ whole genome shotgun (WGS) entry which is preliminary data.</text>
</comment>
<dbReference type="InterPro" id="IPR024047">
    <property type="entry name" value="MM3350-like_sf"/>
</dbReference>
<dbReference type="OrthoDB" id="9816539at2"/>
<dbReference type="InterPro" id="IPR012912">
    <property type="entry name" value="Plasmid_pRiA4b_Orf3-like"/>
</dbReference>
<evidence type="ECO:0000256" key="1">
    <source>
        <dbReference type="SAM" id="MobiDB-lite"/>
    </source>
</evidence>
<dbReference type="AlphaFoldDB" id="A0A512C2Z9"/>
<feature type="compositionally biased region" description="Polar residues" evidence="1">
    <location>
        <begin position="151"/>
        <end position="160"/>
    </location>
</feature>
<dbReference type="EMBL" id="BJYU01000212">
    <property type="protein sequence ID" value="GEO18585.1"/>
    <property type="molecule type" value="Genomic_DNA"/>
</dbReference>
<reference evidence="3 4" key="1">
    <citation type="submission" date="2019-07" db="EMBL/GenBank/DDBJ databases">
        <title>Whole genome shotgun sequence of Microvirga aerophila NBRC 106136.</title>
        <authorList>
            <person name="Hosoyama A."/>
            <person name="Uohara A."/>
            <person name="Ohji S."/>
            <person name="Ichikawa N."/>
        </authorList>
    </citation>
    <scope>NUCLEOTIDE SEQUENCE [LARGE SCALE GENOMIC DNA]</scope>
    <source>
        <strain evidence="3 4">NBRC 106136</strain>
    </source>
</reference>
<sequence>MTAAGTHIVRVTLQDEPTIYREIEVESRKTLSVLAETIVHAFGFEFDHAFGFYSKLTGQDVMRSQPKYELFADMGEKTDARSVRKTSVADAFPDVGYTMLFMFDYGDDWRFVVEVIGMGQKVAKTRYPKELKKVGEAPEQYGSWDEDDESSGVQPQSRWF</sequence>